<dbReference type="AlphaFoldDB" id="B2RGL5"/>
<sequence length="81" mass="8548">MSEGHATGMTTVHVDFNDVARDGKVVALRDRADGPLAIGDLVTAVDQFDGELATPAVVAEQDDDGRVLYLAPLAGNRPEED</sequence>
<organism evidence="1 2">
    <name type="scientific">Nocardia farcinica (strain IFM 10152)</name>
    <dbReference type="NCBI Taxonomy" id="247156"/>
    <lineage>
        <taxon>Bacteria</taxon>
        <taxon>Bacillati</taxon>
        <taxon>Actinomycetota</taxon>
        <taxon>Actinomycetes</taxon>
        <taxon>Mycobacteriales</taxon>
        <taxon>Nocardiaceae</taxon>
        <taxon>Nocardia</taxon>
    </lineage>
</organism>
<dbReference type="EMBL" id="AP006618">
    <property type="protein sequence ID" value="BAG32218.1"/>
    <property type="molecule type" value="Genomic_DNA"/>
</dbReference>
<dbReference type="GeneID" id="61130879"/>
<dbReference type="STRING" id="247156.NFA_255"/>
<evidence type="ECO:0000313" key="1">
    <source>
        <dbReference type="EMBL" id="BAG32218.1"/>
    </source>
</evidence>
<name>B2RGL5_NOCFA</name>
<protein>
    <submittedName>
        <fullName evidence="1">Uncharacterized protein</fullName>
    </submittedName>
</protein>
<dbReference type="KEGG" id="nfa:NFA_255"/>
<evidence type="ECO:0000313" key="2">
    <source>
        <dbReference type="Proteomes" id="UP000006820"/>
    </source>
</evidence>
<dbReference type="Proteomes" id="UP000006820">
    <property type="component" value="Chromosome"/>
</dbReference>
<keyword evidence="2" id="KW-1185">Reference proteome</keyword>
<dbReference type="RefSeq" id="WP_157838317.1">
    <property type="nucleotide sequence ID" value="NC_006361.1"/>
</dbReference>
<proteinExistence type="predicted"/>
<accession>B2RGL5</accession>
<reference evidence="1 2" key="1">
    <citation type="journal article" date="2004" name="Proc. Natl. Acad. Sci. U.S.A.">
        <title>The complete genomic sequence of Nocardia farcinica IFM 10152.</title>
        <authorList>
            <person name="Ishikawa J."/>
            <person name="Yamashita A."/>
            <person name="Mikami Y."/>
            <person name="Hoshino Y."/>
            <person name="Kurita H."/>
            <person name="Hotta K."/>
            <person name="Shiba T."/>
            <person name="Hattori M."/>
        </authorList>
    </citation>
    <scope>NUCLEOTIDE SEQUENCE [LARGE SCALE GENOMIC DNA]</scope>
    <source>
        <strain evidence="1 2">IFM 10152</strain>
    </source>
</reference>
<gene>
    <name evidence="1" type="ordered locus">NFA_255</name>
</gene>
<dbReference type="OrthoDB" id="5198800at2"/>
<dbReference type="HOGENOM" id="CLU_2570381_0_0_11"/>